<feature type="transmembrane region" description="Helical" evidence="7">
    <location>
        <begin position="12"/>
        <end position="36"/>
    </location>
</feature>
<reference evidence="9" key="2">
    <citation type="submission" date="2020-09" db="EMBL/GenBank/DDBJ databases">
        <authorList>
            <person name="Sun Q."/>
            <person name="Zhou Y."/>
        </authorList>
    </citation>
    <scope>NUCLEOTIDE SEQUENCE</scope>
    <source>
        <strain evidence="9">CGMCC 4.7138</strain>
    </source>
</reference>
<dbReference type="Pfam" id="PF09335">
    <property type="entry name" value="VTT_dom"/>
    <property type="match status" value="1"/>
</dbReference>
<evidence type="ECO:0000256" key="3">
    <source>
        <dbReference type="ARBA" id="ARBA00022475"/>
    </source>
</evidence>
<dbReference type="PANTHER" id="PTHR30353:SF15">
    <property type="entry name" value="INNER MEMBRANE PROTEIN YABI"/>
    <property type="match status" value="1"/>
</dbReference>
<keyword evidence="10" id="KW-1185">Reference proteome</keyword>
<dbReference type="OrthoDB" id="9813426at2"/>
<feature type="transmembrane region" description="Helical" evidence="7">
    <location>
        <begin position="141"/>
        <end position="163"/>
    </location>
</feature>
<feature type="transmembrane region" description="Helical" evidence="7">
    <location>
        <begin position="42"/>
        <end position="70"/>
    </location>
</feature>
<comment type="caution">
    <text evidence="9">The sequence shown here is derived from an EMBL/GenBank/DDBJ whole genome shotgun (WGS) entry which is preliminary data.</text>
</comment>
<gene>
    <name evidence="9" type="ORF">GCM10011574_04880</name>
</gene>
<evidence type="ECO:0000259" key="8">
    <source>
        <dbReference type="Pfam" id="PF09335"/>
    </source>
</evidence>
<keyword evidence="4 7" id="KW-0812">Transmembrane</keyword>
<reference evidence="9" key="1">
    <citation type="journal article" date="2014" name="Int. J. Syst. Evol. Microbiol.">
        <title>Complete genome sequence of Corynebacterium casei LMG S-19264T (=DSM 44701T), isolated from a smear-ripened cheese.</title>
        <authorList>
            <consortium name="US DOE Joint Genome Institute (JGI-PGF)"/>
            <person name="Walter F."/>
            <person name="Albersmeier A."/>
            <person name="Kalinowski J."/>
            <person name="Ruckert C."/>
        </authorList>
    </citation>
    <scope>NUCLEOTIDE SEQUENCE</scope>
    <source>
        <strain evidence="9">CGMCC 4.7138</strain>
    </source>
</reference>
<evidence type="ECO:0000313" key="10">
    <source>
        <dbReference type="Proteomes" id="UP000653480"/>
    </source>
</evidence>
<dbReference type="InterPro" id="IPR032818">
    <property type="entry name" value="DedA-like"/>
</dbReference>
<comment type="subcellular location">
    <subcellularLocation>
        <location evidence="1 7">Cell membrane</location>
        <topology evidence="1 7">Multi-pass membrane protein</topology>
    </subcellularLocation>
</comment>
<protein>
    <recommendedName>
        <fullName evidence="8">VTT domain-containing protein</fullName>
    </recommendedName>
</protein>
<dbReference type="EMBL" id="BMMN01000001">
    <property type="protein sequence ID" value="GGN99334.1"/>
    <property type="molecule type" value="Genomic_DNA"/>
</dbReference>
<dbReference type="PANTHER" id="PTHR30353">
    <property type="entry name" value="INNER MEMBRANE PROTEIN DEDA-RELATED"/>
    <property type="match status" value="1"/>
</dbReference>
<dbReference type="RefSeq" id="WP_142567739.1">
    <property type="nucleotide sequence ID" value="NZ_BMMN01000001.1"/>
</dbReference>
<evidence type="ECO:0000256" key="2">
    <source>
        <dbReference type="ARBA" id="ARBA00010792"/>
    </source>
</evidence>
<evidence type="ECO:0000313" key="9">
    <source>
        <dbReference type="EMBL" id="GGN99334.1"/>
    </source>
</evidence>
<keyword evidence="3 7" id="KW-1003">Cell membrane</keyword>
<feature type="transmembrane region" description="Helical" evidence="7">
    <location>
        <begin position="175"/>
        <end position="195"/>
    </location>
</feature>
<feature type="domain" description="VTT" evidence="8">
    <location>
        <begin position="36"/>
        <end position="161"/>
    </location>
</feature>
<comment type="similarity">
    <text evidence="2 7">Belongs to the DedA family.</text>
</comment>
<dbReference type="GO" id="GO:0005886">
    <property type="term" value="C:plasma membrane"/>
    <property type="evidence" value="ECO:0007669"/>
    <property type="project" value="UniProtKB-SubCell"/>
</dbReference>
<accession>A0A8H9GX95</accession>
<proteinExistence type="inferred from homology"/>
<evidence type="ECO:0000256" key="5">
    <source>
        <dbReference type="ARBA" id="ARBA00022989"/>
    </source>
</evidence>
<organism evidence="9 10">
    <name type="scientific">Microbispora bryophytorum</name>
    <dbReference type="NCBI Taxonomy" id="1460882"/>
    <lineage>
        <taxon>Bacteria</taxon>
        <taxon>Bacillati</taxon>
        <taxon>Actinomycetota</taxon>
        <taxon>Actinomycetes</taxon>
        <taxon>Streptosporangiales</taxon>
        <taxon>Streptosporangiaceae</taxon>
        <taxon>Microbispora</taxon>
    </lineage>
</organism>
<sequence length="241" mass="25333">MTQGLHQFMAMAGPWAYLVVGLMACAETGALVGLVVPGEITLLMAGFLAFTGHVSLLVMMVVAGVGAVAGDSISYRIGRRLGPRVRASRLGRRVSAERWDRTEDYLRRRGGWAVLFGRWVGLLRALVPMLAGMGRLPYARFLAYGVPGGLAWGAGTVALGYAAGSSYELVEQFSGRVGLLVAAGLVALAAAGLGVHRLTRPRTPVVAESVGAECARAESVGAECVRAERARATPSGRPVQR</sequence>
<dbReference type="Proteomes" id="UP000653480">
    <property type="component" value="Unassembled WGS sequence"/>
</dbReference>
<evidence type="ECO:0000256" key="4">
    <source>
        <dbReference type="ARBA" id="ARBA00022692"/>
    </source>
</evidence>
<keyword evidence="6 7" id="KW-0472">Membrane</keyword>
<evidence type="ECO:0000256" key="7">
    <source>
        <dbReference type="RuleBase" id="RU367016"/>
    </source>
</evidence>
<dbReference type="InterPro" id="IPR032816">
    <property type="entry name" value="VTT_dom"/>
</dbReference>
<name>A0A8H9GX95_9ACTN</name>
<evidence type="ECO:0000256" key="1">
    <source>
        <dbReference type="ARBA" id="ARBA00004651"/>
    </source>
</evidence>
<dbReference type="AlphaFoldDB" id="A0A8H9GX95"/>
<keyword evidence="5 7" id="KW-1133">Transmembrane helix</keyword>
<evidence type="ECO:0000256" key="6">
    <source>
        <dbReference type="ARBA" id="ARBA00023136"/>
    </source>
</evidence>